<dbReference type="RefSeq" id="WP_148394602.1">
    <property type="nucleotide sequence ID" value="NZ_JAJAGH010000003.1"/>
</dbReference>
<dbReference type="GO" id="GO:0003723">
    <property type="term" value="F:RNA binding"/>
    <property type="evidence" value="ECO:0007669"/>
    <property type="project" value="InterPro"/>
</dbReference>
<evidence type="ECO:0000313" key="1">
    <source>
        <dbReference type="EMBL" id="MCU7379962.1"/>
    </source>
</evidence>
<evidence type="ECO:0000313" key="2">
    <source>
        <dbReference type="Proteomes" id="UP001065549"/>
    </source>
</evidence>
<sequence length="113" mass="13600">MLKWKIVEEEYLKFLRENYDSRIPYSDYGKTKYKPFFGKLFELGEMSYISQITSPKARHFHLKNSMDFYKIYDPQNFTRLIGVINLNYMFPSAAVSANLFGKYDCFLEDCRQR</sequence>
<dbReference type="Pfam" id="PF13958">
    <property type="entry name" value="ToxN_toxin"/>
    <property type="match status" value="1"/>
</dbReference>
<comment type="caution">
    <text evidence="1">The sequence shown here is derived from an EMBL/GenBank/DDBJ whole genome shotgun (WGS) entry which is preliminary data.</text>
</comment>
<proteinExistence type="predicted"/>
<dbReference type="AlphaFoldDB" id="A0A9J6QWW1"/>
<gene>
    <name evidence="1" type="ORF">OBO34_16600</name>
</gene>
<dbReference type="Proteomes" id="UP001065549">
    <property type="component" value="Unassembled WGS sequence"/>
</dbReference>
<protein>
    <submittedName>
        <fullName evidence="1">Type III toxin-antitoxin system ToxN/AbiQ family toxin</fullName>
    </submittedName>
</protein>
<dbReference type="InterPro" id="IPR025911">
    <property type="entry name" value="ToxN/AbiQ_toxin"/>
</dbReference>
<organism evidence="1 2">
    <name type="scientific">Hominibacterium faecale</name>
    <dbReference type="NCBI Taxonomy" id="2839743"/>
    <lineage>
        <taxon>Bacteria</taxon>
        <taxon>Bacillati</taxon>
        <taxon>Bacillota</taxon>
        <taxon>Clostridia</taxon>
        <taxon>Peptostreptococcales</taxon>
        <taxon>Anaerovoracaceae</taxon>
        <taxon>Hominibacterium</taxon>
    </lineage>
</organism>
<dbReference type="InterPro" id="IPR053735">
    <property type="entry name" value="Type_III_TA_endoRNase"/>
</dbReference>
<keyword evidence="2" id="KW-1185">Reference proteome</keyword>
<accession>A0A9J6QWW1</accession>
<reference evidence="1" key="1">
    <citation type="submission" date="2022-09" db="EMBL/GenBank/DDBJ databases">
        <title>Culturomic study of gut microbiota in children with autism spectrum disorder.</title>
        <authorList>
            <person name="Efimov B.A."/>
            <person name="Chaplin A.V."/>
            <person name="Sokolova S.R."/>
            <person name="Pikina A.P."/>
            <person name="Korzhanova M."/>
            <person name="Belova V."/>
            <person name="Korostin D."/>
        </authorList>
    </citation>
    <scope>NUCLEOTIDE SEQUENCE</scope>
    <source>
        <strain evidence="1">ASD5510</strain>
    </source>
</reference>
<dbReference type="Gene3D" id="3.10.129.130">
    <property type="match status" value="1"/>
</dbReference>
<name>A0A9J6QWW1_9FIRM</name>
<dbReference type="GO" id="GO:0004521">
    <property type="term" value="F:RNA endonuclease activity"/>
    <property type="evidence" value="ECO:0007669"/>
    <property type="project" value="InterPro"/>
</dbReference>
<dbReference type="EMBL" id="JAOSHN010000007">
    <property type="protein sequence ID" value="MCU7379962.1"/>
    <property type="molecule type" value="Genomic_DNA"/>
</dbReference>